<name>A0A8K0G460_IGNLU</name>
<feature type="domain" description="Major facilitator superfamily (MFS) profile" evidence="27">
    <location>
        <begin position="22"/>
        <end position="417"/>
    </location>
</feature>
<dbReference type="OrthoDB" id="2985014at2759"/>
<dbReference type="GO" id="GO:0005765">
    <property type="term" value="C:lysosomal membrane"/>
    <property type="evidence" value="ECO:0007669"/>
    <property type="project" value="UniProtKB-SubCell"/>
</dbReference>
<keyword evidence="14" id="KW-0968">Cytoplasmic vesicle</keyword>
<keyword evidence="9 26" id="KW-1133">Transmembrane helix</keyword>
<protein>
    <recommendedName>
        <fullName evidence="22">Sialin</fullName>
    </recommendedName>
    <alternativeName>
        <fullName evidence="25">H(+)/nitrate cotransporter</fullName>
    </alternativeName>
    <alternativeName>
        <fullName evidence="23">H(+)/sialic acid cotransporter</fullName>
    </alternativeName>
    <alternativeName>
        <fullName evidence="24">Vesicular excitatory amino acid transporter</fullName>
    </alternativeName>
</protein>
<comment type="function">
    <text evidence="21">Receptor for CM101, a polysaccharide produced by group B Streptococcus with antipathoangiogenic properties.</text>
</comment>
<dbReference type="PANTHER" id="PTHR11662">
    <property type="entry name" value="SOLUTE CARRIER FAMILY 17"/>
    <property type="match status" value="1"/>
</dbReference>
<gene>
    <name evidence="28" type="ORF">ILUMI_18401</name>
</gene>
<evidence type="ECO:0000256" key="1">
    <source>
        <dbReference type="ARBA" id="ARBA00004432"/>
    </source>
</evidence>
<feature type="transmembrane region" description="Helical" evidence="26">
    <location>
        <begin position="359"/>
        <end position="381"/>
    </location>
</feature>
<comment type="catalytic activity">
    <reaction evidence="17">
        <text>N-acetylneuraminate(in) + H(+)(in) = N-acetylneuraminate(out) + H(+)(out)</text>
        <dbReference type="Rhea" id="RHEA:28987"/>
        <dbReference type="ChEBI" id="CHEBI:15378"/>
        <dbReference type="ChEBI" id="CHEBI:35418"/>
    </reaction>
    <physiologicalReaction direction="right-to-left" evidence="17">
        <dbReference type="Rhea" id="RHEA:28989"/>
    </physiologicalReaction>
</comment>
<comment type="catalytic activity">
    <reaction evidence="15">
        <text>2 nitrate(out) + H(+)(out) = 2 nitrate(in) + H(+)(in)</text>
        <dbReference type="Rhea" id="RHEA:71539"/>
        <dbReference type="ChEBI" id="CHEBI:15378"/>
        <dbReference type="ChEBI" id="CHEBI:17632"/>
    </reaction>
    <physiologicalReaction direction="left-to-right" evidence="15">
        <dbReference type="Rhea" id="RHEA:71540"/>
    </physiologicalReaction>
</comment>
<evidence type="ECO:0000256" key="12">
    <source>
        <dbReference type="ARBA" id="ARBA00023180"/>
    </source>
</evidence>
<comment type="catalytic activity">
    <reaction evidence="19">
        <text>L-glutamate(out) = L-glutamate(in)</text>
        <dbReference type="Rhea" id="RHEA:66336"/>
        <dbReference type="ChEBI" id="CHEBI:29985"/>
    </reaction>
    <physiologicalReaction direction="left-to-right" evidence="19">
        <dbReference type="Rhea" id="RHEA:66337"/>
    </physiologicalReaction>
</comment>
<evidence type="ECO:0000256" key="13">
    <source>
        <dbReference type="ARBA" id="ARBA00023228"/>
    </source>
</evidence>
<keyword evidence="11 26" id="KW-0472">Membrane</keyword>
<evidence type="ECO:0000256" key="23">
    <source>
        <dbReference type="ARBA" id="ARBA00080244"/>
    </source>
</evidence>
<dbReference type="GO" id="GO:0030672">
    <property type="term" value="C:synaptic vesicle membrane"/>
    <property type="evidence" value="ECO:0007669"/>
    <property type="project" value="UniProtKB-SubCell"/>
</dbReference>
<comment type="subcellular location">
    <subcellularLocation>
        <location evidence="2">Basolateral cell membrane</location>
        <topology evidence="2">Multi-pass membrane protein</topology>
    </subcellularLocation>
    <subcellularLocation>
        <location evidence="3">Cytoplasmic vesicle</location>
        <location evidence="3">Secretory vesicle membrane</location>
        <topology evidence="3">Multi-pass membrane protein</topology>
    </subcellularLocation>
    <subcellularLocation>
        <location evidence="1">Cytoplasmic vesicle</location>
        <location evidence="1">Secretory vesicle</location>
        <location evidence="1">Synaptic vesicle membrane</location>
    </subcellularLocation>
    <subcellularLocation>
        <location evidence="4">Lysosome membrane</location>
    </subcellularLocation>
</comment>
<evidence type="ECO:0000256" key="4">
    <source>
        <dbReference type="ARBA" id="ARBA00004656"/>
    </source>
</evidence>
<evidence type="ECO:0000256" key="2">
    <source>
        <dbReference type="ARBA" id="ARBA00004554"/>
    </source>
</evidence>
<evidence type="ECO:0000256" key="24">
    <source>
        <dbReference type="ARBA" id="ARBA00081195"/>
    </source>
</evidence>
<keyword evidence="5" id="KW-0813">Transport</keyword>
<accession>A0A8K0G460</accession>
<keyword evidence="6" id="KW-1003">Cell membrane</keyword>
<evidence type="ECO:0000256" key="16">
    <source>
        <dbReference type="ARBA" id="ARBA00050554"/>
    </source>
</evidence>
<dbReference type="GO" id="GO:0046942">
    <property type="term" value="P:carboxylic acid transport"/>
    <property type="evidence" value="ECO:0007669"/>
    <property type="project" value="UniProtKB-ARBA"/>
</dbReference>
<dbReference type="PANTHER" id="PTHR11662:SF455">
    <property type="entry name" value="GH23975P"/>
    <property type="match status" value="1"/>
</dbReference>
<dbReference type="PROSITE" id="PS50850">
    <property type="entry name" value="MFS"/>
    <property type="match status" value="1"/>
</dbReference>
<keyword evidence="7 26" id="KW-0812">Transmembrane</keyword>
<feature type="transmembrane region" description="Helical" evidence="26">
    <location>
        <begin position="104"/>
        <end position="122"/>
    </location>
</feature>
<sequence length="417" mass="46348">MFINYSEEIHSSWKIWKQRRYVVAILAFFGFFNVYALRVNLSIAVVAMTENRTIELEDGNVTYERDFDWDSKQQGFILSSFFYGYILTQLLGGWLATRFGGKRVFGIGIAITAALTLITPYAAKTNFYFLLVVRIVEGIFEGVTYPSIHAVWARWAPPLERSRLATAAFSGSYVGTVISMPVCAYLSKALGWESIFYVFGVIGLIWFVCWTWIVADAPSQDPHISKAELKYIKESLGDQDHNGRVKHPWRSMLTSAPVWAVVVAHVSENWGFYTLLTQLPKFMKDILHFELGKTGIMSAIPYLAMSITLQFAGHLADWLQLKGILTTTQVRKVFNCGAFISQTVFMLAAAYLLSPIGSTICLTLAVGLGGFAWAGFGVNYLDIAPQHASVIMGIGNTFGTLPGILSPIISGYIVTTP</sequence>
<evidence type="ECO:0000256" key="3">
    <source>
        <dbReference type="ARBA" id="ARBA00004638"/>
    </source>
</evidence>
<dbReference type="Gene3D" id="1.20.1250.20">
    <property type="entry name" value="MFS general substrate transporter like domains"/>
    <property type="match status" value="2"/>
</dbReference>
<comment type="catalytic activity">
    <reaction evidence="20">
        <text>D-glucuronate(out) + H(+)(out) = D-glucuronate(in) + H(+)(in)</text>
        <dbReference type="Rhea" id="RHEA:72591"/>
        <dbReference type="ChEBI" id="CHEBI:15378"/>
        <dbReference type="ChEBI" id="CHEBI:58720"/>
    </reaction>
    <physiologicalReaction direction="left-to-right" evidence="20">
        <dbReference type="Rhea" id="RHEA:72592"/>
    </physiologicalReaction>
</comment>
<evidence type="ECO:0000256" key="19">
    <source>
        <dbReference type="ARBA" id="ARBA00051447"/>
    </source>
</evidence>
<evidence type="ECO:0000256" key="21">
    <source>
        <dbReference type="ARBA" id="ARBA00056891"/>
    </source>
</evidence>
<evidence type="ECO:0000256" key="7">
    <source>
        <dbReference type="ARBA" id="ARBA00022692"/>
    </source>
</evidence>
<evidence type="ECO:0000256" key="9">
    <source>
        <dbReference type="ARBA" id="ARBA00022989"/>
    </source>
</evidence>
<dbReference type="InterPro" id="IPR020846">
    <property type="entry name" value="MFS_dom"/>
</dbReference>
<keyword evidence="12" id="KW-0325">Glycoprotein</keyword>
<evidence type="ECO:0000256" key="15">
    <source>
        <dbReference type="ARBA" id="ARBA00050101"/>
    </source>
</evidence>
<feature type="transmembrane region" description="Helical" evidence="26">
    <location>
        <begin position="194"/>
        <end position="215"/>
    </location>
</feature>
<dbReference type="InterPro" id="IPR050382">
    <property type="entry name" value="MFS_Na/Anion_cotransporter"/>
</dbReference>
<dbReference type="GO" id="GO:0015293">
    <property type="term" value="F:symporter activity"/>
    <property type="evidence" value="ECO:0007669"/>
    <property type="project" value="UniProtKB-KW"/>
</dbReference>
<evidence type="ECO:0000256" key="5">
    <source>
        <dbReference type="ARBA" id="ARBA00022448"/>
    </source>
</evidence>
<dbReference type="FunFam" id="1.20.1250.20:FF:000067">
    <property type="entry name" value="sialin isoform X2"/>
    <property type="match status" value="1"/>
</dbReference>
<evidence type="ECO:0000313" key="29">
    <source>
        <dbReference type="Proteomes" id="UP000801492"/>
    </source>
</evidence>
<dbReference type="SUPFAM" id="SSF103473">
    <property type="entry name" value="MFS general substrate transporter"/>
    <property type="match status" value="1"/>
</dbReference>
<evidence type="ECO:0000256" key="22">
    <source>
        <dbReference type="ARBA" id="ARBA00069713"/>
    </source>
</evidence>
<comment type="catalytic activity">
    <reaction evidence="18">
        <text>N-acetyl-L-aspartyl-L-glutamate(out) = N-acetyl-L-aspartyl-L-glutamate(in)</text>
        <dbReference type="Rhea" id="RHEA:72599"/>
        <dbReference type="ChEBI" id="CHEBI:76931"/>
    </reaction>
    <physiologicalReaction direction="left-to-right" evidence="18">
        <dbReference type="Rhea" id="RHEA:72600"/>
    </physiologicalReaction>
</comment>
<evidence type="ECO:0000256" key="25">
    <source>
        <dbReference type="ARBA" id="ARBA00081925"/>
    </source>
</evidence>
<keyword evidence="13" id="KW-0458">Lysosome</keyword>
<keyword evidence="8" id="KW-0769">Symport</keyword>
<dbReference type="EMBL" id="VTPC01081835">
    <property type="protein sequence ID" value="KAF2887772.1"/>
    <property type="molecule type" value="Genomic_DNA"/>
</dbReference>
<evidence type="ECO:0000256" key="11">
    <source>
        <dbReference type="ARBA" id="ARBA00023136"/>
    </source>
</evidence>
<reference evidence="28" key="1">
    <citation type="submission" date="2019-08" db="EMBL/GenBank/DDBJ databases">
        <title>The genome of the North American firefly Photinus pyralis.</title>
        <authorList>
            <consortium name="Photinus pyralis genome working group"/>
            <person name="Fallon T.R."/>
            <person name="Sander Lower S.E."/>
            <person name="Weng J.-K."/>
        </authorList>
    </citation>
    <scope>NUCLEOTIDE SEQUENCE</scope>
    <source>
        <strain evidence="28">TRF0915ILg1</strain>
        <tissue evidence="28">Whole body</tissue>
    </source>
</reference>
<evidence type="ECO:0000256" key="14">
    <source>
        <dbReference type="ARBA" id="ARBA00023329"/>
    </source>
</evidence>
<evidence type="ECO:0000256" key="18">
    <source>
        <dbReference type="ARBA" id="ARBA00051403"/>
    </source>
</evidence>
<dbReference type="AlphaFoldDB" id="A0A8K0G460"/>
<dbReference type="FunFam" id="1.20.1250.20:FF:000003">
    <property type="entry name" value="Solute carrier family 17 member 3"/>
    <property type="match status" value="1"/>
</dbReference>
<comment type="catalytic activity">
    <reaction evidence="16">
        <text>L-aspartate(out) = L-aspartate(in)</text>
        <dbReference type="Rhea" id="RHEA:66332"/>
        <dbReference type="ChEBI" id="CHEBI:29991"/>
    </reaction>
    <physiologicalReaction direction="left-to-right" evidence="16">
        <dbReference type="Rhea" id="RHEA:66333"/>
    </physiologicalReaction>
</comment>
<proteinExistence type="predicted"/>
<evidence type="ECO:0000256" key="6">
    <source>
        <dbReference type="ARBA" id="ARBA00022475"/>
    </source>
</evidence>
<dbReference type="InterPro" id="IPR036259">
    <property type="entry name" value="MFS_trans_sf"/>
</dbReference>
<feature type="transmembrane region" description="Helical" evidence="26">
    <location>
        <begin position="76"/>
        <end position="97"/>
    </location>
</feature>
<dbReference type="Proteomes" id="UP000801492">
    <property type="component" value="Unassembled WGS sequence"/>
</dbReference>
<evidence type="ECO:0000256" key="17">
    <source>
        <dbReference type="ARBA" id="ARBA00050625"/>
    </source>
</evidence>
<organism evidence="28 29">
    <name type="scientific">Ignelater luminosus</name>
    <name type="common">Cucubano</name>
    <name type="synonym">Pyrophorus luminosus</name>
    <dbReference type="NCBI Taxonomy" id="2038154"/>
    <lineage>
        <taxon>Eukaryota</taxon>
        <taxon>Metazoa</taxon>
        <taxon>Ecdysozoa</taxon>
        <taxon>Arthropoda</taxon>
        <taxon>Hexapoda</taxon>
        <taxon>Insecta</taxon>
        <taxon>Pterygota</taxon>
        <taxon>Neoptera</taxon>
        <taxon>Endopterygota</taxon>
        <taxon>Coleoptera</taxon>
        <taxon>Polyphaga</taxon>
        <taxon>Elateriformia</taxon>
        <taxon>Elateroidea</taxon>
        <taxon>Elateridae</taxon>
        <taxon>Agrypninae</taxon>
        <taxon>Pyrophorini</taxon>
        <taxon>Ignelater</taxon>
    </lineage>
</organism>
<feature type="transmembrane region" description="Helical" evidence="26">
    <location>
        <begin position="164"/>
        <end position="188"/>
    </location>
</feature>
<evidence type="ECO:0000256" key="10">
    <source>
        <dbReference type="ARBA" id="ARBA00023018"/>
    </source>
</evidence>
<dbReference type="InterPro" id="IPR011701">
    <property type="entry name" value="MFS"/>
</dbReference>
<keyword evidence="29" id="KW-1185">Reference proteome</keyword>
<evidence type="ECO:0000259" key="27">
    <source>
        <dbReference type="PROSITE" id="PS50850"/>
    </source>
</evidence>
<comment type="caution">
    <text evidence="28">The sequence shown here is derived from an EMBL/GenBank/DDBJ whole genome shotgun (WGS) entry which is preliminary data.</text>
</comment>
<feature type="transmembrane region" description="Helical" evidence="26">
    <location>
        <begin position="393"/>
        <end position="414"/>
    </location>
</feature>
<dbReference type="GO" id="GO:0006820">
    <property type="term" value="P:monoatomic anion transport"/>
    <property type="evidence" value="ECO:0007669"/>
    <property type="project" value="TreeGrafter"/>
</dbReference>
<evidence type="ECO:0000256" key="20">
    <source>
        <dbReference type="ARBA" id="ARBA00051612"/>
    </source>
</evidence>
<evidence type="ECO:0000313" key="28">
    <source>
        <dbReference type="EMBL" id="KAF2887772.1"/>
    </source>
</evidence>
<keyword evidence="10" id="KW-0770">Synapse</keyword>
<feature type="transmembrane region" description="Helical" evidence="26">
    <location>
        <begin position="296"/>
        <end position="321"/>
    </location>
</feature>
<feature type="non-terminal residue" evidence="28">
    <location>
        <position position="1"/>
    </location>
</feature>
<evidence type="ECO:0000256" key="8">
    <source>
        <dbReference type="ARBA" id="ARBA00022847"/>
    </source>
</evidence>
<evidence type="ECO:0000256" key="26">
    <source>
        <dbReference type="SAM" id="Phobius"/>
    </source>
</evidence>
<dbReference type="GO" id="GO:0016323">
    <property type="term" value="C:basolateral plasma membrane"/>
    <property type="evidence" value="ECO:0007669"/>
    <property type="project" value="UniProtKB-SubCell"/>
</dbReference>
<dbReference type="CDD" id="cd17318">
    <property type="entry name" value="MFS_SLC17"/>
    <property type="match status" value="1"/>
</dbReference>
<feature type="transmembrane region" description="Helical" evidence="26">
    <location>
        <begin position="333"/>
        <end position="353"/>
    </location>
</feature>
<dbReference type="Pfam" id="PF07690">
    <property type="entry name" value="MFS_1"/>
    <property type="match status" value="1"/>
</dbReference>
<feature type="transmembrane region" description="Helical" evidence="26">
    <location>
        <begin position="21"/>
        <end position="48"/>
    </location>
</feature>